<keyword evidence="2" id="KW-1185">Reference proteome</keyword>
<sequence>MIESVRLTVELYHRDIVRKLSLDYELSLCTVNQILTKDLGTSKHCARWVTRILTKEHKMRRVECAKQFVRTFRTHPSYIKSIVTTGESWVSFTRPKTKVFFWHLGDGCRNASQGIKSTVLFCVVKRRKFNQRLLKNGKRICPNRLEGYQAKDVFN</sequence>
<protein>
    <submittedName>
        <fullName evidence="1">(salmon louse) hypothetical protein</fullName>
    </submittedName>
</protein>
<name>A0A7R8CNS1_LEPSM</name>
<accession>A0A7R8CNS1</accession>
<dbReference type="InterPro" id="IPR036397">
    <property type="entry name" value="RNaseH_sf"/>
</dbReference>
<evidence type="ECO:0000313" key="2">
    <source>
        <dbReference type="Proteomes" id="UP000675881"/>
    </source>
</evidence>
<proteinExistence type="predicted"/>
<dbReference type="AlphaFoldDB" id="A0A7R8CNS1"/>
<organism evidence="1 2">
    <name type="scientific">Lepeophtheirus salmonis</name>
    <name type="common">Salmon louse</name>
    <name type="synonym">Caligus salmonis</name>
    <dbReference type="NCBI Taxonomy" id="72036"/>
    <lineage>
        <taxon>Eukaryota</taxon>
        <taxon>Metazoa</taxon>
        <taxon>Ecdysozoa</taxon>
        <taxon>Arthropoda</taxon>
        <taxon>Crustacea</taxon>
        <taxon>Multicrustacea</taxon>
        <taxon>Hexanauplia</taxon>
        <taxon>Copepoda</taxon>
        <taxon>Siphonostomatoida</taxon>
        <taxon>Caligidae</taxon>
        <taxon>Lepeophtheirus</taxon>
    </lineage>
</organism>
<dbReference type="GO" id="GO:0003676">
    <property type="term" value="F:nucleic acid binding"/>
    <property type="evidence" value="ECO:0007669"/>
    <property type="project" value="InterPro"/>
</dbReference>
<reference evidence="1" key="1">
    <citation type="submission" date="2021-02" db="EMBL/GenBank/DDBJ databases">
        <authorList>
            <person name="Bekaert M."/>
        </authorList>
    </citation>
    <scope>NUCLEOTIDE SEQUENCE</scope>
    <source>
        <strain evidence="1">IoA-00</strain>
    </source>
</reference>
<dbReference type="Gene3D" id="3.30.420.10">
    <property type="entry name" value="Ribonuclease H-like superfamily/Ribonuclease H"/>
    <property type="match status" value="1"/>
</dbReference>
<dbReference type="Proteomes" id="UP000675881">
    <property type="component" value="Chromosome 13"/>
</dbReference>
<dbReference type="EMBL" id="HG994592">
    <property type="protein sequence ID" value="CAF2832353.1"/>
    <property type="molecule type" value="Genomic_DNA"/>
</dbReference>
<gene>
    <name evidence="1" type="ORF">LSAA_4491</name>
</gene>
<evidence type="ECO:0000313" key="1">
    <source>
        <dbReference type="EMBL" id="CAF2832353.1"/>
    </source>
</evidence>